<dbReference type="EMBL" id="CP002820">
    <property type="protein sequence ID" value="AEG71423.1"/>
    <property type="molecule type" value="Genomic_DNA"/>
</dbReference>
<dbReference type="GO" id="GO:0004497">
    <property type="term" value="F:monooxygenase activity"/>
    <property type="evidence" value="ECO:0007669"/>
    <property type="project" value="UniProtKB-KW"/>
</dbReference>
<evidence type="ECO:0000313" key="6">
    <source>
        <dbReference type="Proteomes" id="UP000007953"/>
    </source>
</evidence>
<reference evidence="5 6" key="1">
    <citation type="journal article" date="2011" name="J. Bacteriol.">
        <title>Complete genome sequence of the plant pathogen Ralstonia solanacearum strain Po82.</title>
        <authorList>
            <person name="Xu J."/>
            <person name="Zheng H.J."/>
            <person name="Liu L."/>
            <person name="Pan Z.C."/>
            <person name="Prior P."/>
            <person name="Tang B."/>
            <person name="Xu J.S."/>
            <person name="Zhang H."/>
            <person name="Tian Q."/>
            <person name="Zhang L.Q."/>
            <person name="Feng J."/>
        </authorList>
    </citation>
    <scope>NUCLEOTIDE SEQUENCE [LARGE SCALE GENOMIC DNA]</scope>
    <source>
        <strain evidence="6">Po82</strain>
    </source>
</reference>
<dbReference type="AlphaFoldDB" id="F6G8Y3"/>
<dbReference type="GO" id="GO:0005829">
    <property type="term" value="C:cytosol"/>
    <property type="evidence" value="ECO:0007669"/>
    <property type="project" value="TreeGrafter"/>
</dbReference>
<dbReference type="Proteomes" id="UP000007953">
    <property type="component" value="Plasmid megaplasmid"/>
</dbReference>
<evidence type="ECO:0000256" key="3">
    <source>
        <dbReference type="SAM" id="MobiDB-lite"/>
    </source>
</evidence>
<dbReference type="SUPFAM" id="SSF51679">
    <property type="entry name" value="Bacterial luciferase-like"/>
    <property type="match status" value="1"/>
</dbReference>
<dbReference type="InterPro" id="IPR050766">
    <property type="entry name" value="Bact_Lucif_Oxidored"/>
</dbReference>
<sequence length="444" mass="48298">MNFNVRAIGIGRGRVNRGVVGQGYPLSNGDRRQGAADSSKKGGDMAGPQKRGAAAGLPCGCVVLALHSRRLATAKTSHIWNPDEACEQSPWMHRHSGRSVMARATGCFGGSIYLKQQETMMIKSWIFEQVNVSTSDDAGRFDPAAFQHELDWRLNTWTDAEALGFHGVFFSEHHFNGVRISPSPAVLAAAVAARTTVLRIGVLGWVLPLWQPWRFLEQVGMLDHLSQGRLEIGVARGSSPQEAEAVGVAAEDIGPMYDEALDILDKAWAEPTLSHQGRYWSFDRLPVLPRPLQQPGPTVWGTVRSEASARAVALRGYNACTGFLPTSEAKALFDSYRDAVSARAVHDCAAKLALRRCLFVAETESEALEQAAAAREKMPSILAEDTIAGTSQSVTEQIVYQMRETGAGNIIGFFAGNHDDRDAILSSYRLFGAEVIPVLNRTPL</sequence>
<dbReference type="Gene3D" id="3.20.20.30">
    <property type="entry name" value="Luciferase-like domain"/>
    <property type="match status" value="1"/>
</dbReference>
<dbReference type="PATRIC" id="fig|1031711.3.peg.4002"/>
<dbReference type="PANTHER" id="PTHR30137:SF8">
    <property type="entry name" value="BLR5498 PROTEIN"/>
    <property type="match status" value="1"/>
</dbReference>
<evidence type="ECO:0000256" key="2">
    <source>
        <dbReference type="ARBA" id="ARBA00023033"/>
    </source>
</evidence>
<protein>
    <submittedName>
        <fullName evidence="5">Luciferase-like monooxygenase</fullName>
    </submittedName>
</protein>
<feature type="compositionally biased region" description="Basic and acidic residues" evidence="3">
    <location>
        <begin position="29"/>
        <end position="43"/>
    </location>
</feature>
<dbReference type="GO" id="GO:0016705">
    <property type="term" value="F:oxidoreductase activity, acting on paired donors, with incorporation or reduction of molecular oxygen"/>
    <property type="evidence" value="ECO:0007669"/>
    <property type="project" value="InterPro"/>
</dbReference>
<evidence type="ECO:0000313" key="5">
    <source>
        <dbReference type="EMBL" id="AEG71423.1"/>
    </source>
</evidence>
<keyword evidence="2 5" id="KW-0503">Monooxygenase</keyword>
<dbReference type="Pfam" id="PF00296">
    <property type="entry name" value="Bac_luciferase"/>
    <property type="match status" value="1"/>
</dbReference>
<evidence type="ECO:0000259" key="4">
    <source>
        <dbReference type="Pfam" id="PF00296"/>
    </source>
</evidence>
<evidence type="ECO:0000256" key="1">
    <source>
        <dbReference type="ARBA" id="ARBA00023002"/>
    </source>
</evidence>
<keyword evidence="1" id="KW-0560">Oxidoreductase</keyword>
<gene>
    <name evidence="5" type="ordered locus">RSPO_m00785</name>
</gene>
<proteinExistence type="predicted"/>
<accession>F6G8Y3</accession>
<dbReference type="InterPro" id="IPR011251">
    <property type="entry name" value="Luciferase-like_dom"/>
</dbReference>
<keyword evidence="5" id="KW-0614">Plasmid</keyword>
<feature type="region of interest" description="Disordered" evidence="3">
    <location>
        <begin position="21"/>
        <end position="53"/>
    </location>
</feature>
<name>F6G8Y3_RALS8</name>
<organism evidence="5 6">
    <name type="scientific">Ralstonia solanacearum (strain Po82)</name>
    <dbReference type="NCBI Taxonomy" id="1031711"/>
    <lineage>
        <taxon>Bacteria</taxon>
        <taxon>Pseudomonadati</taxon>
        <taxon>Pseudomonadota</taxon>
        <taxon>Betaproteobacteria</taxon>
        <taxon>Burkholderiales</taxon>
        <taxon>Burkholderiaceae</taxon>
        <taxon>Ralstonia</taxon>
        <taxon>Ralstonia solanacearum species complex</taxon>
    </lineage>
</organism>
<dbReference type="HOGENOM" id="CLU_027853_3_0_4"/>
<dbReference type="PANTHER" id="PTHR30137">
    <property type="entry name" value="LUCIFERASE-LIKE MONOOXYGENASE"/>
    <property type="match status" value="1"/>
</dbReference>
<dbReference type="KEGG" id="rsn:RSPO_m00785"/>
<geneLocation type="plasmid" evidence="6"/>
<dbReference type="InterPro" id="IPR036661">
    <property type="entry name" value="Luciferase-like_sf"/>
</dbReference>
<feature type="domain" description="Luciferase-like" evidence="4">
    <location>
        <begin position="159"/>
        <end position="383"/>
    </location>
</feature>